<keyword evidence="7" id="KW-0411">Iron-sulfur</keyword>
<keyword evidence="4" id="KW-0949">S-adenosyl-L-methionine</keyword>
<comment type="cofactor">
    <cofactor evidence="1">
        <name>[4Fe-4S] cluster</name>
        <dbReference type="ChEBI" id="CHEBI:49883"/>
    </cofactor>
</comment>
<dbReference type="PANTHER" id="PTHR11918">
    <property type="entry name" value="RADICAL SAM PROTEINS"/>
    <property type="match status" value="1"/>
</dbReference>
<dbReference type="InterPro" id="IPR007197">
    <property type="entry name" value="rSAM"/>
</dbReference>
<dbReference type="NCBIfam" id="TIGR01579">
    <property type="entry name" value="MiaB-like-C"/>
    <property type="match status" value="1"/>
</dbReference>
<dbReference type="EMBL" id="DXIE01000003">
    <property type="protein sequence ID" value="HIV61286.1"/>
    <property type="molecule type" value="Genomic_DNA"/>
</dbReference>
<evidence type="ECO:0000313" key="11">
    <source>
        <dbReference type="Proteomes" id="UP000886808"/>
    </source>
</evidence>
<dbReference type="PROSITE" id="PS01278">
    <property type="entry name" value="MTTASE_RADICAL"/>
    <property type="match status" value="1"/>
</dbReference>
<evidence type="ECO:0000256" key="1">
    <source>
        <dbReference type="ARBA" id="ARBA00001966"/>
    </source>
</evidence>
<dbReference type="SFLD" id="SFLDG01061">
    <property type="entry name" value="methylthiotransferase"/>
    <property type="match status" value="1"/>
</dbReference>
<accession>A0A9D1PHN2</accession>
<evidence type="ECO:0000313" key="10">
    <source>
        <dbReference type="EMBL" id="HIV61286.1"/>
    </source>
</evidence>
<evidence type="ECO:0000256" key="4">
    <source>
        <dbReference type="ARBA" id="ARBA00022691"/>
    </source>
</evidence>
<reference evidence="10" key="1">
    <citation type="journal article" date="2021" name="PeerJ">
        <title>Extensive microbial diversity within the chicken gut microbiome revealed by metagenomics and culture.</title>
        <authorList>
            <person name="Gilroy R."/>
            <person name="Ravi A."/>
            <person name="Getino M."/>
            <person name="Pursley I."/>
            <person name="Horton D.L."/>
            <person name="Alikhan N.F."/>
            <person name="Baker D."/>
            <person name="Gharbi K."/>
            <person name="Hall N."/>
            <person name="Watson M."/>
            <person name="Adriaenssens E.M."/>
            <person name="Foster-Nyarko E."/>
            <person name="Jarju S."/>
            <person name="Secka A."/>
            <person name="Antonio M."/>
            <person name="Oren A."/>
            <person name="Chaudhuri R.R."/>
            <person name="La Ragione R."/>
            <person name="Hildebrand F."/>
            <person name="Pallen M.J."/>
        </authorList>
    </citation>
    <scope>NUCLEOTIDE SEQUENCE</scope>
    <source>
        <strain evidence="10">CHK193-4272</strain>
    </source>
</reference>
<dbReference type="InterPro" id="IPR020612">
    <property type="entry name" value="Methylthiotransferase_CS"/>
</dbReference>
<dbReference type="Proteomes" id="UP000886808">
    <property type="component" value="Unassembled WGS sequence"/>
</dbReference>
<feature type="domain" description="MTTase N-terminal" evidence="8">
    <location>
        <begin position="1"/>
        <end position="111"/>
    </location>
</feature>
<dbReference type="SFLD" id="SFLDS00029">
    <property type="entry name" value="Radical_SAM"/>
    <property type="match status" value="1"/>
</dbReference>
<dbReference type="InterPro" id="IPR038135">
    <property type="entry name" value="Methylthiotransferase_N_sf"/>
</dbReference>
<dbReference type="Gene3D" id="3.80.30.20">
    <property type="entry name" value="tm_1862 like domain"/>
    <property type="match status" value="1"/>
</dbReference>
<gene>
    <name evidence="10" type="primary">mtaB</name>
    <name evidence="10" type="ORF">H9746_00300</name>
</gene>
<organism evidence="10 11">
    <name type="scientific">Candidatus Butyricicoccus avistercoris</name>
    <dbReference type="NCBI Taxonomy" id="2838518"/>
    <lineage>
        <taxon>Bacteria</taxon>
        <taxon>Bacillati</taxon>
        <taxon>Bacillota</taxon>
        <taxon>Clostridia</taxon>
        <taxon>Eubacteriales</taxon>
        <taxon>Butyricicoccaceae</taxon>
        <taxon>Butyricicoccus</taxon>
    </lineage>
</organism>
<dbReference type="SFLD" id="SFLDG01082">
    <property type="entry name" value="B12-binding_domain_containing"/>
    <property type="match status" value="1"/>
</dbReference>
<keyword evidence="6" id="KW-0408">Iron</keyword>
<evidence type="ECO:0000256" key="5">
    <source>
        <dbReference type="ARBA" id="ARBA00022723"/>
    </source>
</evidence>
<dbReference type="AlphaFoldDB" id="A0A9D1PHN2"/>
<feature type="domain" description="Radical SAM core" evidence="9">
    <location>
        <begin position="137"/>
        <end position="367"/>
    </location>
</feature>
<dbReference type="SMART" id="SM00729">
    <property type="entry name" value="Elp3"/>
    <property type="match status" value="1"/>
</dbReference>
<evidence type="ECO:0000256" key="3">
    <source>
        <dbReference type="ARBA" id="ARBA00022679"/>
    </source>
</evidence>
<reference evidence="10" key="2">
    <citation type="submission" date="2021-04" db="EMBL/GenBank/DDBJ databases">
        <authorList>
            <person name="Gilroy R."/>
        </authorList>
    </citation>
    <scope>NUCLEOTIDE SEQUENCE</scope>
    <source>
        <strain evidence="10">CHK193-4272</strain>
    </source>
</reference>
<sequence>MNFCFFALGCKVNLFESEALSKLAEQSGHKIVDEMADVCVINSCTVTSTSDHKNIRAIRKLKKLNPDAIIAVAGCMAQIEPEKLKETGLVDLVCGTSDRKEIIKLCEDFWLNKNSIPDTSHFRTGQKLFEKLPSGVPRGRTRALLKIQDGCDNYCTYCIIPYARGHVRSLPLEDAVNSAINLANNDVKEIVLTGIEISSYGRDLANKPDLVDLIDAICKAVPNVRIRLGSLEPRTADERFCKMLSIHSNLMPHFHLSLQSGSDSVLKRMKRKYSAQTFFDNTVLLRKYFPNCSITTDIIVGFPDETNEEFAETMDFVKKCNFSAIHVFPYSPRKGTPAASMPNQIDEQIKKQRANTLKNLGYELQNNYLKSFIGQTLSVLWEHQDNDGLWCGHAQYNFIVKTDSKLCSKNKYYDAKIISVKDDCLVASLANLTNKT</sequence>
<evidence type="ECO:0000256" key="6">
    <source>
        <dbReference type="ARBA" id="ARBA00023004"/>
    </source>
</evidence>
<keyword evidence="3" id="KW-0808">Transferase</keyword>
<dbReference type="GO" id="GO:0051539">
    <property type="term" value="F:4 iron, 4 sulfur cluster binding"/>
    <property type="evidence" value="ECO:0007669"/>
    <property type="project" value="UniProtKB-KW"/>
</dbReference>
<dbReference type="Pfam" id="PF04055">
    <property type="entry name" value="Radical_SAM"/>
    <property type="match status" value="1"/>
</dbReference>
<evidence type="ECO:0000259" key="8">
    <source>
        <dbReference type="PROSITE" id="PS51449"/>
    </source>
</evidence>
<dbReference type="PANTHER" id="PTHR11918:SF45">
    <property type="entry name" value="THREONYLCARBAMOYLADENOSINE TRNA METHYLTHIOTRANSFERASE"/>
    <property type="match status" value="1"/>
</dbReference>
<keyword evidence="2" id="KW-0004">4Fe-4S</keyword>
<keyword evidence="5" id="KW-0479">Metal-binding</keyword>
<evidence type="ECO:0000256" key="7">
    <source>
        <dbReference type="ARBA" id="ARBA00023014"/>
    </source>
</evidence>
<dbReference type="Gene3D" id="3.40.50.12160">
    <property type="entry name" value="Methylthiotransferase, N-terminal domain"/>
    <property type="match status" value="1"/>
</dbReference>
<dbReference type="PROSITE" id="PS51918">
    <property type="entry name" value="RADICAL_SAM"/>
    <property type="match status" value="1"/>
</dbReference>
<dbReference type="InterPro" id="IPR023404">
    <property type="entry name" value="rSAM_horseshoe"/>
</dbReference>
<dbReference type="InterPro" id="IPR006638">
    <property type="entry name" value="Elp3/MiaA/NifB-like_rSAM"/>
</dbReference>
<dbReference type="PROSITE" id="PS51449">
    <property type="entry name" value="MTTASE_N"/>
    <property type="match status" value="1"/>
</dbReference>
<dbReference type="InterPro" id="IPR058240">
    <property type="entry name" value="rSAM_sf"/>
</dbReference>
<dbReference type="NCBIfam" id="TIGR00089">
    <property type="entry name" value="MiaB/RimO family radical SAM methylthiotransferase"/>
    <property type="match status" value="1"/>
</dbReference>
<name>A0A9D1PHN2_9FIRM</name>
<dbReference type="InterPro" id="IPR013848">
    <property type="entry name" value="Methylthiotransferase_N"/>
</dbReference>
<comment type="caution">
    <text evidence="10">The sequence shown here is derived from an EMBL/GenBank/DDBJ whole genome shotgun (WGS) entry which is preliminary data.</text>
</comment>
<dbReference type="CDD" id="cd01335">
    <property type="entry name" value="Radical_SAM"/>
    <property type="match status" value="1"/>
</dbReference>
<dbReference type="InterPro" id="IPR006467">
    <property type="entry name" value="MiaB-like_bact"/>
</dbReference>
<dbReference type="FunFam" id="3.80.30.20:FF:000001">
    <property type="entry name" value="tRNA-2-methylthio-N(6)-dimethylallyladenosine synthase 2"/>
    <property type="match status" value="1"/>
</dbReference>
<evidence type="ECO:0000256" key="2">
    <source>
        <dbReference type="ARBA" id="ARBA00022485"/>
    </source>
</evidence>
<dbReference type="InterPro" id="IPR005839">
    <property type="entry name" value="Methylthiotransferase"/>
</dbReference>
<dbReference type="Pfam" id="PF00919">
    <property type="entry name" value="UPF0004"/>
    <property type="match status" value="1"/>
</dbReference>
<dbReference type="SUPFAM" id="SSF102114">
    <property type="entry name" value="Radical SAM enzymes"/>
    <property type="match status" value="1"/>
</dbReference>
<evidence type="ECO:0000259" key="9">
    <source>
        <dbReference type="PROSITE" id="PS51918"/>
    </source>
</evidence>
<dbReference type="GO" id="GO:0035598">
    <property type="term" value="F:tRNA (N(6)-L-threonylcarbamoyladenosine(37)-C(2))-methylthiotransferase activity"/>
    <property type="evidence" value="ECO:0007669"/>
    <property type="project" value="TreeGrafter"/>
</dbReference>
<dbReference type="GO" id="GO:0046872">
    <property type="term" value="F:metal ion binding"/>
    <property type="evidence" value="ECO:0007669"/>
    <property type="project" value="UniProtKB-KW"/>
</dbReference>
<protein>
    <submittedName>
        <fullName evidence="10">tRNA (N(6)-L-threonylcarbamoyladenosine(37)-C(2))-methylthiotransferase MtaB</fullName>
    </submittedName>
</protein>
<proteinExistence type="predicted"/>